<organism evidence="1 2">
    <name type="scientific">Mycetocola tolaasinivorans</name>
    <dbReference type="NCBI Taxonomy" id="76635"/>
    <lineage>
        <taxon>Bacteria</taxon>
        <taxon>Bacillati</taxon>
        <taxon>Actinomycetota</taxon>
        <taxon>Actinomycetes</taxon>
        <taxon>Micrococcales</taxon>
        <taxon>Microbacteriaceae</taxon>
        <taxon>Mycetocola</taxon>
    </lineage>
</organism>
<comment type="caution">
    <text evidence="1">The sequence shown here is derived from an EMBL/GenBank/DDBJ whole genome shotgun (WGS) entry which is preliminary data.</text>
</comment>
<sequence length="165" mass="17901">MALEHDFFGLLSTGGPGGIYWSETIEFGDQAVGVSLSAESADNVTEESLEVAAAMISSLEELDLRAREAMIAEISSRHTAVSQFIALLNDEHGEDLEDYFSHVSGDRDIDLLRALAVIGVRFSPSHAGEDNTFVVFEYALSMDESDDVLLVSLNNRGEAVSIEQD</sequence>
<dbReference type="AlphaFoldDB" id="A0A3L6ZV79"/>
<evidence type="ECO:0000313" key="2">
    <source>
        <dbReference type="Proteomes" id="UP000272503"/>
    </source>
</evidence>
<name>A0A3L6ZV79_9MICO</name>
<evidence type="ECO:0000313" key="1">
    <source>
        <dbReference type="EMBL" id="RLP71896.1"/>
    </source>
</evidence>
<dbReference type="Proteomes" id="UP000272503">
    <property type="component" value="Unassembled WGS sequence"/>
</dbReference>
<gene>
    <name evidence="1" type="ORF">D9V32_15820</name>
</gene>
<protein>
    <submittedName>
        <fullName evidence="1">DUF2004 domain-containing protein</fullName>
    </submittedName>
</protein>
<dbReference type="RefSeq" id="WP_121649881.1">
    <property type="nucleotide sequence ID" value="NZ_RCUX01000020.1"/>
</dbReference>
<dbReference type="EMBL" id="RCUX01000020">
    <property type="protein sequence ID" value="RLP71896.1"/>
    <property type="molecule type" value="Genomic_DNA"/>
</dbReference>
<proteinExistence type="predicted"/>
<accession>A0A3L6ZV79</accession>
<reference evidence="1 2" key="1">
    <citation type="submission" date="2018-10" db="EMBL/GenBank/DDBJ databases">
        <authorList>
            <person name="Li J."/>
        </authorList>
    </citation>
    <scope>NUCLEOTIDE SEQUENCE [LARGE SCALE GENOMIC DNA]</scope>
    <source>
        <strain evidence="1 2">IF 016277</strain>
    </source>
</reference>
<keyword evidence="2" id="KW-1185">Reference proteome</keyword>
<dbReference type="OrthoDB" id="5120701at2"/>